<dbReference type="AlphaFoldDB" id="A0A939DCM6"/>
<dbReference type="Proteomes" id="UP000664303">
    <property type="component" value="Unassembled WGS sequence"/>
</dbReference>
<name>A0A939DCM6_9GAMM</name>
<dbReference type="RefSeq" id="WP_206558913.1">
    <property type="nucleotide sequence ID" value="NZ_JAFKCZ010000002.1"/>
</dbReference>
<protein>
    <recommendedName>
        <fullName evidence="3">M28 family peptidase</fullName>
    </recommendedName>
</protein>
<dbReference type="EMBL" id="JAFKCZ010000002">
    <property type="protein sequence ID" value="MBN7795461.1"/>
    <property type="molecule type" value="Genomic_DNA"/>
</dbReference>
<comment type="caution">
    <text evidence="1">The sequence shown here is derived from an EMBL/GenBank/DDBJ whole genome shotgun (WGS) entry which is preliminary data.</text>
</comment>
<keyword evidence="2" id="KW-1185">Reference proteome</keyword>
<evidence type="ECO:0000313" key="1">
    <source>
        <dbReference type="EMBL" id="MBN7795461.1"/>
    </source>
</evidence>
<sequence length="519" mass="56964">MTPTAAGAGAECLRQFCPGLAVSREQVLDWHRHKDAGGPTFAGTANWQNYMDLIEREARALGMVDVRRHPFHYTRWWTSEWPDRSGWSLRIGGRDIDVAHYGANSGNTGSGGVTAPVVVLTGAELAALPDPAVLAGKIVALRIAATDFQRQEPDWWYAPPDYPYAVGQWLEVEQTVAASTASQLFAANLQGRLPFPEPHFLKLIKQSRAAGVALIFDMADARVRGLYSFPVPGIYDVPTLYLGREAGRELLAAAREHAAATLTLDARQELTEAYQLAAVLPGRHYGSDRDEIILMISHTDGPSISQENGPLGLLAMLRYFAAIDRGDRDKSLMLFLDSRHFIPDREHALPAYDIERVLGPGGALAPAHGRLVASVHLEHLGQREYAERDGRYLPTGSPERGAYYVTGYRDLIDIAETALRRHQPSRQVLRSTDIAGIHGRSQGHWFGLGHHPRRLGIEAIAANMVSMGAYWSTAAGLDYLDPDQFLRQVNTMTDVAAGLMRGDIDKILSEPIKAATLGD</sequence>
<gene>
    <name evidence="1" type="ORF">JYP50_02590</name>
</gene>
<accession>A0A939DCM6</accession>
<organism evidence="1 2">
    <name type="scientific">Parahaliea mediterranea</name>
    <dbReference type="NCBI Taxonomy" id="651086"/>
    <lineage>
        <taxon>Bacteria</taxon>
        <taxon>Pseudomonadati</taxon>
        <taxon>Pseudomonadota</taxon>
        <taxon>Gammaproteobacteria</taxon>
        <taxon>Cellvibrionales</taxon>
        <taxon>Halieaceae</taxon>
        <taxon>Parahaliea</taxon>
    </lineage>
</organism>
<proteinExistence type="predicted"/>
<evidence type="ECO:0008006" key="3">
    <source>
        <dbReference type="Google" id="ProtNLM"/>
    </source>
</evidence>
<evidence type="ECO:0000313" key="2">
    <source>
        <dbReference type="Proteomes" id="UP000664303"/>
    </source>
</evidence>
<reference evidence="1" key="1">
    <citation type="submission" date="2021-02" db="EMBL/GenBank/DDBJ databases">
        <title>PHA producing bacteria isolated from coastal sediment in Guangdong, Shenzhen.</title>
        <authorList>
            <person name="Zheng W."/>
            <person name="Yu S."/>
            <person name="Huang Y."/>
        </authorList>
    </citation>
    <scope>NUCLEOTIDE SEQUENCE</scope>
    <source>
        <strain evidence="1">TN14-10</strain>
    </source>
</reference>